<evidence type="ECO:0000313" key="14">
    <source>
        <dbReference type="EMBL" id="PSL43729.1"/>
    </source>
</evidence>
<dbReference type="GO" id="GO:0009279">
    <property type="term" value="C:cell outer membrane"/>
    <property type="evidence" value="ECO:0007669"/>
    <property type="project" value="UniProtKB-SubCell"/>
</dbReference>
<dbReference type="SUPFAM" id="SSF49464">
    <property type="entry name" value="Carboxypeptidase regulatory domain-like"/>
    <property type="match status" value="1"/>
</dbReference>
<evidence type="ECO:0000256" key="7">
    <source>
        <dbReference type="ARBA" id="ARBA00023136"/>
    </source>
</evidence>
<dbReference type="Gene3D" id="2.60.40.1120">
    <property type="entry name" value="Carboxypeptidase-like, regulatory domain"/>
    <property type="match status" value="1"/>
</dbReference>
<dbReference type="PANTHER" id="PTHR30069:SF29">
    <property type="entry name" value="HEMOGLOBIN AND HEMOGLOBIN-HAPTOGLOBIN-BINDING PROTEIN 1-RELATED"/>
    <property type="match status" value="1"/>
</dbReference>
<reference evidence="14 15" key="1">
    <citation type="submission" date="2018-03" db="EMBL/GenBank/DDBJ databases">
        <title>Genomic Encyclopedia of Archaeal and Bacterial Type Strains, Phase II (KMG-II): from individual species to whole genera.</title>
        <authorList>
            <person name="Goeker M."/>
        </authorList>
    </citation>
    <scope>NUCLEOTIDE SEQUENCE [LARGE SCALE GENOMIC DNA]</scope>
    <source>
        <strain evidence="14 15">DSM 24859</strain>
    </source>
</reference>
<comment type="caution">
    <text evidence="14">The sequence shown here is derived from an EMBL/GenBank/DDBJ whole genome shotgun (WGS) entry which is preliminary data.</text>
</comment>
<evidence type="ECO:0000256" key="1">
    <source>
        <dbReference type="ARBA" id="ARBA00004571"/>
    </source>
</evidence>
<sequence>MKSVYTMTIVGAFLFLPYLLLAQSRIINGRVIAAGNKDALPGVTVQVKGGVKGTTTGPDGSYHLEVPAANSVLIFSYIGFLQQEQFLNGRTTLDISLEADTRNLEQVVVTAMGIKKEKRALGYAVQDVSGADLMQSKQSNVVNALQGKVAGVQISSGGGAPGQGSRIIIRGINSLDPNRNNQPLFVVDGIIINNDTDTTGGSQTRGMSNGASDLNPDDIESVSILRGGPATALYGQLAATGAVIITTKSGKAGRLKLNFSTTAGFERVGKTPDVQNRYTQGNNGVYDNQSFWPSWGPTVDDARKLDSTHPAELYEKYNQAYNTGSQFRNTLGLTGGTEKFVYAASLSQFNQNGIIPFSNYKNYSARVSGNVTFSEKFKMGVSLNYINSGGNRANADRYGEQLIYWSPRWNMRDYIKPDGTQQTYGTTDNPIYTLYSNRFEDNVNRVIGSVNFTWSPFKWLDVFYRAGTDYYNSGLTHAAPGPKGIAGEVPSTDNSFGFVDEYSLNKRALSSTLILNFKNNIGSKLTSDLKLGHDLYDRKLKRVSTEADTLDIPDLLILQNAKKVVTKQYLENYYLVGVFGDWTLAWDHWLYLGLSGRTDISSTLPVNHRAFFYPSVSLSYIFTEHLKVPENILSYGKLRASWARVGKDATPYNTGSGYIPLPGGPIGNSVIGWTRADRLGDPNLKPEFTNTFELGTELRFWNNRIGVDFSWYTSKSTDLLIPLKLSNTTGYDDFYTNVGAIRNRGIELSLNGTLIQTKQFSWDMRINYSANRNEVLSLGKGLTSVPVASHFGYSGSTATMEYIPGYPVGAIFGTSYKRYYGSGKEDPLQIDYSKPILIGADGFPVINTTQKYLGNSQPKWIGSVTNTFNYGPLSLSVLIDTRQGPKKYNQLANFLAAFGESAITDNRFDQVVIPGVLADGSPNTKKVYLQQSVAPDGHNYGAGYYRNVYRKVTENFVEDASWVRLRTVSFTYQLPSAMLKSTRLISAASITLTGNNIWLHTKYTGFDPESSSFDSGSNVDAFAGFTYPATRSFLATLNVTF</sequence>
<dbReference type="GO" id="GO:0015344">
    <property type="term" value="F:siderophore uptake transmembrane transporter activity"/>
    <property type="evidence" value="ECO:0007669"/>
    <property type="project" value="TreeGrafter"/>
</dbReference>
<keyword evidence="3 10" id="KW-1134">Transmembrane beta strand</keyword>
<evidence type="ECO:0000313" key="15">
    <source>
        <dbReference type="Proteomes" id="UP000240971"/>
    </source>
</evidence>
<accession>A0A2P8HBY3</accession>
<evidence type="ECO:0000256" key="5">
    <source>
        <dbReference type="ARBA" id="ARBA00022729"/>
    </source>
</evidence>
<dbReference type="InterPro" id="IPR012910">
    <property type="entry name" value="Plug_dom"/>
</dbReference>
<dbReference type="InterPro" id="IPR008969">
    <property type="entry name" value="CarboxyPept-like_regulatory"/>
</dbReference>
<dbReference type="NCBIfam" id="TIGR04056">
    <property type="entry name" value="OMP_RagA_SusC"/>
    <property type="match status" value="1"/>
</dbReference>
<evidence type="ECO:0000256" key="8">
    <source>
        <dbReference type="ARBA" id="ARBA00023170"/>
    </source>
</evidence>
<dbReference type="AlphaFoldDB" id="A0A2P8HBY3"/>
<feature type="domain" description="TonB-dependent receptor plug" evidence="13">
    <location>
        <begin position="118"/>
        <end position="241"/>
    </location>
</feature>
<keyword evidence="5" id="KW-0732">Signal</keyword>
<evidence type="ECO:0000256" key="11">
    <source>
        <dbReference type="RuleBase" id="RU003357"/>
    </source>
</evidence>
<name>A0A2P8HBY3_CHINA</name>
<dbReference type="Gene3D" id="2.40.170.20">
    <property type="entry name" value="TonB-dependent receptor, beta-barrel domain"/>
    <property type="match status" value="1"/>
</dbReference>
<dbReference type="Gene3D" id="2.170.130.10">
    <property type="entry name" value="TonB-dependent receptor, plug domain"/>
    <property type="match status" value="1"/>
</dbReference>
<dbReference type="SUPFAM" id="SSF56935">
    <property type="entry name" value="Porins"/>
    <property type="match status" value="1"/>
</dbReference>
<evidence type="ECO:0000256" key="3">
    <source>
        <dbReference type="ARBA" id="ARBA00022452"/>
    </source>
</evidence>
<dbReference type="RefSeq" id="WP_106530713.1">
    <property type="nucleotide sequence ID" value="NZ_PYAW01000007.1"/>
</dbReference>
<dbReference type="GO" id="GO:0044718">
    <property type="term" value="P:siderophore transmembrane transport"/>
    <property type="evidence" value="ECO:0007669"/>
    <property type="project" value="TreeGrafter"/>
</dbReference>
<comment type="subcellular location">
    <subcellularLocation>
        <location evidence="1 10">Cell outer membrane</location>
        <topology evidence="1 10">Multi-pass membrane protein</topology>
    </subcellularLocation>
</comment>
<dbReference type="InterPro" id="IPR000531">
    <property type="entry name" value="Beta-barrel_TonB"/>
</dbReference>
<dbReference type="EMBL" id="PYAW01000007">
    <property type="protein sequence ID" value="PSL43729.1"/>
    <property type="molecule type" value="Genomic_DNA"/>
</dbReference>
<dbReference type="InterPro" id="IPR023996">
    <property type="entry name" value="TonB-dep_OMP_SusC/RagA"/>
</dbReference>
<organism evidence="14 15">
    <name type="scientific">Chitinophaga niastensis</name>
    <dbReference type="NCBI Taxonomy" id="536980"/>
    <lineage>
        <taxon>Bacteria</taxon>
        <taxon>Pseudomonadati</taxon>
        <taxon>Bacteroidota</taxon>
        <taxon>Chitinophagia</taxon>
        <taxon>Chitinophagales</taxon>
        <taxon>Chitinophagaceae</taxon>
        <taxon>Chitinophaga</taxon>
    </lineage>
</organism>
<dbReference type="Pfam" id="PF07715">
    <property type="entry name" value="Plug"/>
    <property type="match status" value="1"/>
</dbReference>
<evidence type="ECO:0000256" key="9">
    <source>
        <dbReference type="ARBA" id="ARBA00023237"/>
    </source>
</evidence>
<keyword evidence="4 10" id="KW-0812">Transmembrane</keyword>
<dbReference type="PROSITE" id="PS52016">
    <property type="entry name" value="TONB_DEPENDENT_REC_3"/>
    <property type="match status" value="1"/>
</dbReference>
<proteinExistence type="inferred from homology"/>
<dbReference type="Pfam" id="PF13715">
    <property type="entry name" value="CarbopepD_reg_2"/>
    <property type="match status" value="1"/>
</dbReference>
<evidence type="ECO:0000256" key="2">
    <source>
        <dbReference type="ARBA" id="ARBA00022448"/>
    </source>
</evidence>
<gene>
    <name evidence="14" type="ORF">CLV51_10738</name>
</gene>
<dbReference type="PANTHER" id="PTHR30069">
    <property type="entry name" value="TONB-DEPENDENT OUTER MEMBRANE RECEPTOR"/>
    <property type="match status" value="1"/>
</dbReference>
<evidence type="ECO:0000256" key="10">
    <source>
        <dbReference type="PROSITE-ProRule" id="PRU01360"/>
    </source>
</evidence>
<feature type="domain" description="TonB-dependent receptor-like beta-barrel" evidence="12">
    <location>
        <begin position="397"/>
        <end position="786"/>
    </location>
</feature>
<evidence type="ECO:0000259" key="13">
    <source>
        <dbReference type="Pfam" id="PF07715"/>
    </source>
</evidence>
<dbReference type="InterPro" id="IPR037066">
    <property type="entry name" value="Plug_dom_sf"/>
</dbReference>
<dbReference type="InterPro" id="IPR036942">
    <property type="entry name" value="Beta-barrel_TonB_sf"/>
</dbReference>
<keyword evidence="8" id="KW-0675">Receptor</keyword>
<keyword evidence="2 10" id="KW-0813">Transport</keyword>
<evidence type="ECO:0000256" key="4">
    <source>
        <dbReference type="ARBA" id="ARBA00022692"/>
    </source>
</evidence>
<dbReference type="InterPro" id="IPR039426">
    <property type="entry name" value="TonB-dep_rcpt-like"/>
</dbReference>
<keyword evidence="6 11" id="KW-0798">TonB box</keyword>
<dbReference type="Pfam" id="PF00593">
    <property type="entry name" value="TonB_dep_Rec_b-barrel"/>
    <property type="match status" value="1"/>
</dbReference>
<evidence type="ECO:0000259" key="12">
    <source>
        <dbReference type="Pfam" id="PF00593"/>
    </source>
</evidence>
<keyword evidence="15" id="KW-1185">Reference proteome</keyword>
<protein>
    <submittedName>
        <fullName evidence="14">TonB-linked SusC/RagA family outer membrane protein</fullName>
    </submittedName>
</protein>
<dbReference type="Proteomes" id="UP000240971">
    <property type="component" value="Unassembled WGS sequence"/>
</dbReference>
<evidence type="ECO:0000256" key="6">
    <source>
        <dbReference type="ARBA" id="ARBA00023077"/>
    </source>
</evidence>
<keyword evidence="9 10" id="KW-0998">Cell outer membrane</keyword>
<keyword evidence="7 10" id="KW-0472">Membrane</keyword>
<comment type="similarity">
    <text evidence="10 11">Belongs to the TonB-dependent receptor family.</text>
</comment>
<dbReference type="OrthoDB" id="609136at2"/>